<feature type="domain" description="CusB-like beta-barrel" evidence="2">
    <location>
        <begin position="161"/>
        <end position="235"/>
    </location>
</feature>
<protein>
    <submittedName>
        <fullName evidence="4">Multidrug resistance protein MdtA</fullName>
    </submittedName>
</protein>
<gene>
    <name evidence="4" type="primary">mdtA_48</name>
    <name evidence="4" type="ORF">SDC9_66182</name>
</gene>
<evidence type="ECO:0000259" key="2">
    <source>
        <dbReference type="Pfam" id="PF25954"/>
    </source>
</evidence>
<evidence type="ECO:0000259" key="1">
    <source>
        <dbReference type="Pfam" id="PF25917"/>
    </source>
</evidence>
<dbReference type="GO" id="GO:1990281">
    <property type="term" value="C:efflux pump complex"/>
    <property type="evidence" value="ECO:0007669"/>
    <property type="project" value="TreeGrafter"/>
</dbReference>
<dbReference type="InterPro" id="IPR058792">
    <property type="entry name" value="Beta-barrel_RND_2"/>
</dbReference>
<dbReference type="PANTHER" id="PTHR30469:SF38">
    <property type="entry name" value="HLYD FAMILY SECRETION PROTEIN"/>
    <property type="match status" value="1"/>
</dbReference>
<accession>A0A644XU66</accession>
<dbReference type="InterPro" id="IPR058637">
    <property type="entry name" value="YknX-like_C"/>
</dbReference>
<dbReference type="PANTHER" id="PTHR30469">
    <property type="entry name" value="MULTIDRUG RESISTANCE PROTEIN MDTA"/>
    <property type="match status" value="1"/>
</dbReference>
<dbReference type="Pfam" id="PF25917">
    <property type="entry name" value="BSH_RND"/>
    <property type="match status" value="1"/>
</dbReference>
<dbReference type="InterPro" id="IPR058625">
    <property type="entry name" value="MdtA-like_BSH"/>
</dbReference>
<sequence length="311" mass="33200">MKQKHSKKHIAGLIVLIILIIAATALVVLNPFQYLKALQATPAASEDEGPVEVSVRVMKLEHVDLQNTIVGNGNVIDPSSIDVYSEVTGTLTSLAVKLGQKVEKDQVIATVDPSRAGVTYKESVIKSPVSGTVLLLPFVQGSVVSVQAPVARIGLLEDLEVVLDIAERHIGTVGIGTKARLSFKAYPGQVFDAEVIRLSPVLNPATRTLEITLKVQDPDRKVKSGMFPSVILNTERLEQVVAIPRSALLYSGSQAYTFTVGSDGLAHKKLIEVGLQVGDLVQVTSGLSVGDTLIVQGQSLMTEGTLVRILQ</sequence>
<feature type="domain" description="YknX-like C-terminal permuted SH3-like" evidence="3">
    <location>
        <begin position="240"/>
        <end position="308"/>
    </location>
</feature>
<dbReference type="SUPFAM" id="SSF51230">
    <property type="entry name" value="Single hybrid motif"/>
    <property type="match status" value="1"/>
</dbReference>
<evidence type="ECO:0000259" key="3">
    <source>
        <dbReference type="Pfam" id="PF25989"/>
    </source>
</evidence>
<dbReference type="Gene3D" id="2.40.30.170">
    <property type="match status" value="1"/>
</dbReference>
<feature type="domain" description="Multidrug resistance protein MdtA-like barrel-sandwich hybrid" evidence="1">
    <location>
        <begin position="81"/>
        <end position="146"/>
    </location>
</feature>
<reference evidence="4" key="1">
    <citation type="submission" date="2019-08" db="EMBL/GenBank/DDBJ databases">
        <authorList>
            <person name="Kucharzyk K."/>
            <person name="Murdoch R.W."/>
            <person name="Higgins S."/>
            <person name="Loffler F."/>
        </authorList>
    </citation>
    <scope>NUCLEOTIDE SEQUENCE</scope>
</reference>
<organism evidence="4">
    <name type="scientific">bioreactor metagenome</name>
    <dbReference type="NCBI Taxonomy" id="1076179"/>
    <lineage>
        <taxon>unclassified sequences</taxon>
        <taxon>metagenomes</taxon>
        <taxon>ecological metagenomes</taxon>
    </lineage>
</organism>
<name>A0A644XU66_9ZZZZ</name>
<dbReference type="GO" id="GO:0015562">
    <property type="term" value="F:efflux transmembrane transporter activity"/>
    <property type="evidence" value="ECO:0007669"/>
    <property type="project" value="TreeGrafter"/>
</dbReference>
<dbReference type="Gene3D" id="2.40.50.100">
    <property type="match status" value="1"/>
</dbReference>
<dbReference type="NCBIfam" id="TIGR01730">
    <property type="entry name" value="RND_mfp"/>
    <property type="match status" value="1"/>
</dbReference>
<dbReference type="Gene3D" id="2.40.420.20">
    <property type="match status" value="1"/>
</dbReference>
<evidence type="ECO:0000313" key="4">
    <source>
        <dbReference type="EMBL" id="MPM19756.1"/>
    </source>
</evidence>
<dbReference type="EMBL" id="VSSQ01003238">
    <property type="protein sequence ID" value="MPM19756.1"/>
    <property type="molecule type" value="Genomic_DNA"/>
</dbReference>
<dbReference type="Pfam" id="PF25954">
    <property type="entry name" value="Beta-barrel_RND_2"/>
    <property type="match status" value="1"/>
</dbReference>
<dbReference type="AlphaFoldDB" id="A0A644XU66"/>
<dbReference type="InterPro" id="IPR006143">
    <property type="entry name" value="RND_pump_MFP"/>
</dbReference>
<dbReference type="InterPro" id="IPR011053">
    <property type="entry name" value="Single_hybrid_motif"/>
</dbReference>
<proteinExistence type="predicted"/>
<comment type="caution">
    <text evidence="4">The sequence shown here is derived from an EMBL/GenBank/DDBJ whole genome shotgun (WGS) entry which is preliminary data.</text>
</comment>
<dbReference type="Pfam" id="PF25989">
    <property type="entry name" value="YknX_C"/>
    <property type="match status" value="1"/>
</dbReference>